<organism evidence="1 2">
    <name type="scientific">Enterobacter cloacae</name>
    <dbReference type="NCBI Taxonomy" id="550"/>
    <lineage>
        <taxon>Bacteria</taxon>
        <taxon>Pseudomonadati</taxon>
        <taxon>Pseudomonadota</taxon>
        <taxon>Gammaproteobacteria</taxon>
        <taxon>Enterobacterales</taxon>
        <taxon>Enterobacteriaceae</taxon>
        <taxon>Enterobacter</taxon>
        <taxon>Enterobacter cloacae complex</taxon>
    </lineage>
</organism>
<comment type="caution">
    <text evidence="1">The sequence shown here is derived from an EMBL/GenBank/DDBJ whole genome shotgun (WGS) entry which is preliminary data.</text>
</comment>
<dbReference type="InterPro" id="IPR012905">
    <property type="entry name" value="PA-IL"/>
</dbReference>
<evidence type="ECO:0000313" key="2">
    <source>
        <dbReference type="Proteomes" id="UP000275321"/>
    </source>
</evidence>
<gene>
    <name evidence="1" type="ORF">EGK68_12245</name>
</gene>
<accession>A0A427KLA1</accession>
<protein>
    <submittedName>
        <fullName evidence="1">PA-IL family protein</fullName>
    </submittedName>
</protein>
<dbReference type="EMBL" id="RHWT01000014">
    <property type="protein sequence ID" value="RSB30446.1"/>
    <property type="molecule type" value="Genomic_DNA"/>
</dbReference>
<sequence>MSTKSAWSGAIDSTKEQGINTGLKVNKGDKITIIATGLIKYGKEDHAWAYPGGNIGKNGQKKDIAILKARFSESGKSYDIGTGVYQLAAPESGELRLFISDSSHSDNTGSFQADVYLGSDEEHTTQDPVQPCVPNAGKTLVAPDSVNVAGLTPSPVTETCLPLRN</sequence>
<evidence type="ECO:0000313" key="1">
    <source>
        <dbReference type="EMBL" id="RSB30446.1"/>
    </source>
</evidence>
<reference evidence="1 2" key="1">
    <citation type="submission" date="2018-10" db="EMBL/GenBank/DDBJ databases">
        <title>Transmission dynamics of multidrug resistant bacteria on intensive care unit surfaces.</title>
        <authorList>
            <person name="D'Souza A.W."/>
            <person name="Potter R.F."/>
            <person name="Wallace M."/>
            <person name="Shupe A."/>
            <person name="Patel S."/>
            <person name="Sun S."/>
            <person name="Gul D."/>
            <person name="Kwon J.H."/>
            <person name="Andleeb S."/>
            <person name="Burnham C.-A.D."/>
            <person name="Dantas G."/>
        </authorList>
    </citation>
    <scope>NUCLEOTIDE SEQUENCE [LARGE SCALE GENOMIC DNA]</scope>
    <source>
        <strain evidence="1 2">EC_073</strain>
    </source>
</reference>
<dbReference type="InterPro" id="IPR008979">
    <property type="entry name" value="Galactose-bd-like_sf"/>
</dbReference>
<dbReference type="RefSeq" id="WP_125365210.1">
    <property type="nucleotide sequence ID" value="NZ_RHWT01000014.1"/>
</dbReference>
<dbReference type="AlphaFoldDB" id="A0A427KLA1"/>
<dbReference type="Gene3D" id="2.60.120.430">
    <property type="entry name" value="Galactose-binding lectin"/>
    <property type="match status" value="1"/>
</dbReference>
<proteinExistence type="predicted"/>
<name>A0A427KLA1_ENTCL</name>
<dbReference type="SUPFAM" id="SSF49785">
    <property type="entry name" value="Galactose-binding domain-like"/>
    <property type="match status" value="1"/>
</dbReference>
<dbReference type="Proteomes" id="UP000275321">
    <property type="component" value="Unassembled WGS sequence"/>
</dbReference>
<dbReference type="Pfam" id="PF07828">
    <property type="entry name" value="PA-IL"/>
    <property type="match status" value="1"/>
</dbReference>